<dbReference type="FunFam" id="3.40.30.10:FF:000213">
    <property type="entry name" value="APD1p protein"/>
    <property type="match status" value="1"/>
</dbReference>
<organism evidence="2 3">
    <name type="scientific">Beta vulgaris subsp. vulgaris</name>
    <name type="common">Beet</name>
    <dbReference type="NCBI Taxonomy" id="3555"/>
    <lineage>
        <taxon>Eukaryota</taxon>
        <taxon>Viridiplantae</taxon>
        <taxon>Streptophyta</taxon>
        <taxon>Embryophyta</taxon>
        <taxon>Tracheophyta</taxon>
        <taxon>Spermatophyta</taxon>
        <taxon>Magnoliopsida</taxon>
        <taxon>eudicotyledons</taxon>
        <taxon>Gunneridae</taxon>
        <taxon>Pentapetalae</taxon>
        <taxon>Caryophyllales</taxon>
        <taxon>Chenopodiaceae</taxon>
        <taxon>Betoideae</taxon>
        <taxon>Beta</taxon>
    </lineage>
</organism>
<dbReference type="Proteomes" id="UP000035740">
    <property type="component" value="Chromosome 6"/>
</dbReference>
<evidence type="ECO:0000313" key="3">
    <source>
        <dbReference type="Proteomes" id="UP000035740"/>
    </source>
</evidence>
<sequence>MAAEDSVNYGFDRPEMFSLSIANTVDSYDRHVFLCYKNPESWPSSVENSDADPLPKLLASALKARKDDMLLKTRLTICGGCNGTECSDGDVYIFPEMAKYRGLKEADVDAFVDDVLVNGRTWASQVPETLVGAYVFVCAHANRDKRCGVCGPVLIEKFKDEIGSRGLNDQVFVSACSHVGGHKYAGNLIIFGTNAEGKVTGDWYGYVTPSDVQDLLDVHIGKGEIIEKLWRGQMGLKVEAPEKEVSKPLTENIEEKTLEKSEETGNEVKESTTGCCQGPNAVSCCRDETVANGEAEEVNLKKTTEGPCKKGMVCLPDWAGKWEQSDLLMAAAVVGSVATVAVAYSIFRRST</sequence>
<dbReference type="Pfam" id="PF06999">
    <property type="entry name" value="Suc_Fer-like"/>
    <property type="match status" value="1"/>
</dbReference>
<name>A0A0J8EXZ5_BETVV</name>
<dbReference type="OMA" id="GYCGPIL"/>
<gene>
    <name evidence="2" type="ORF">BVRB_6g143910</name>
</gene>
<dbReference type="SUPFAM" id="SSF52833">
    <property type="entry name" value="Thioredoxin-like"/>
    <property type="match status" value="1"/>
</dbReference>
<reference evidence="2 3" key="1">
    <citation type="journal article" date="2014" name="Nature">
        <title>The genome of the recently domesticated crop plant sugar beet (Beta vulgaris).</title>
        <authorList>
            <person name="Dohm J.C."/>
            <person name="Minoche A.E."/>
            <person name="Holtgrawe D."/>
            <person name="Capella-Gutierrez S."/>
            <person name="Zakrzewski F."/>
            <person name="Tafer H."/>
            <person name="Rupp O."/>
            <person name="Sorensen T.R."/>
            <person name="Stracke R."/>
            <person name="Reinhardt R."/>
            <person name="Goesmann A."/>
            <person name="Kraft T."/>
            <person name="Schulz B."/>
            <person name="Stadler P.F."/>
            <person name="Schmidt T."/>
            <person name="Gabaldon T."/>
            <person name="Lehrach H."/>
            <person name="Weisshaar B."/>
            <person name="Himmelbauer H."/>
        </authorList>
    </citation>
    <scope>NUCLEOTIDE SEQUENCE [LARGE SCALE GENOMIC DNA]</scope>
    <source>
        <tissue evidence="2">Taproot</tissue>
    </source>
</reference>
<dbReference type="InterPro" id="IPR036249">
    <property type="entry name" value="Thioredoxin-like_sf"/>
</dbReference>
<dbReference type="OrthoDB" id="10253744at2759"/>
<dbReference type="PANTHER" id="PTHR31902">
    <property type="entry name" value="ACTIN PATCHES DISTAL PROTEIN 1"/>
    <property type="match status" value="1"/>
</dbReference>
<feature type="transmembrane region" description="Helical" evidence="1">
    <location>
        <begin position="327"/>
        <end position="347"/>
    </location>
</feature>
<dbReference type="CDD" id="cd03062">
    <property type="entry name" value="TRX_Fd_Sucrase"/>
    <property type="match status" value="1"/>
</dbReference>
<dbReference type="InterPro" id="IPR009737">
    <property type="entry name" value="Aim32/Apd1-like"/>
</dbReference>
<dbReference type="Gene3D" id="3.40.30.10">
    <property type="entry name" value="Glutaredoxin"/>
    <property type="match status" value="2"/>
</dbReference>
<keyword evidence="1" id="KW-1133">Transmembrane helix</keyword>
<evidence type="ECO:0000256" key="1">
    <source>
        <dbReference type="SAM" id="Phobius"/>
    </source>
</evidence>
<evidence type="ECO:0000313" key="2">
    <source>
        <dbReference type="EMBL" id="KMT08066.1"/>
    </source>
</evidence>
<dbReference type="Gramene" id="KMT08066">
    <property type="protein sequence ID" value="KMT08066"/>
    <property type="gene ID" value="BVRB_6g143910"/>
</dbReference>
<dbReference type="EMBL" id="KQ090124">
    <property type="protein sequence ID" value="KMT08066.1"/>
    <property type="molecule type" value="Genomic_DNA"/>
</dbReference>
<proteinExistence type="predicted"/>
<keyword evidence="1" id="KW-0472">Membrane</keyword>
<keyword evidence="3" id="KW-1185">Reference proteome</keyword>
<dbReference type="PANTHER" id="PTHR31902:SF10">
    <property type="entry name" value="SUCRASE_FERREDOXIN-LIKE FAMILY PROTEIN"/>
    <property type="match status" value="1"/>
</dbReference>
<keyword evidence="1" id="KW-0812">Transmembrane</keyword>
<accession>A0A0J8EXZ5</accession>
<dbReference type="eggNOG" id="ENOG502RJU3">
    <property type="taxonomic scope" value="Eukaryota"/>
</dbReference>
<protein>
    <submittedName>
        <fullName evidence="2">Uncharacterized protein</fullName>
    </submittedName>
</protein>
<dbReference type="AlphaFoldDB" id="A0A0J8EXZ5"/>